<sequence length="370" mass="42365">MQTFCSSLRNIFSFRVAEIDTASFRLHYKVTFPILLFLSVLVGWRQIFEVAISCFSRNSDIPGVFVNNYCYTHSTFSYEESWSKSVGEEVPYPGMDKYSSDKTKVHHTYYQWVSLVIFVQSILFLLPRCFWKHVESGRLEELTKELSKPEVVKESFHGQNLIRSTTESSRLLLRSELKRNGGYFASYVVAEVLNLVNVVGQFCLMNIFLGGHFFFYGHQALQFTGLLEPGFKLFPGVAGCNIYTYGSSGDPQRHSIMCLLPINILNSKIYAFLWFWFVFLFIVSCCALVCRCAFFVSSWFRGASLASGNRHLDKKQLQVVVSQISASDCFLLYLISRNISSVKFKEVVSRLAKEDLGAQKFSDDDENTLM</sequence>
<dbReference type="PROSITE" id="PS51013">
    <property type="entry name" value="PANNEXIN"/>
    <property type="match status" value="1"/>
</dbReference>
<evidence type="ECO:0000256" key="5">
    <source>
        <dbReference type="ARBA" id="ARBA00022692"/>
    </source>
</evidence>
<gene>
    <name evidence="12" type="primary">inx</name>
    <name evidence="13" type="ORF">JTE90_010196</name>
</gene>
<evidence type="ECO:0000256" key="6">
    <source>
        <dbReference type="ARBA" id="ARBA00022868"/>
    </source>
</evidence>
<comment type="caution">
    <text evidence="13">The sequence shown here is derived from an EMBL/GenBank/DDBJ whole genome shotgun (WGS) entry which is preliminary data.</text>
</comment>
<dbReference type="EMBL" id="JAFNEN010000385">
    <property type="protein sequence ID" value="KAG8184154.1"/>
    <property type="molecule type" value="Genomic_DNA"/>
</dbReference>
<dbReference type="PANTHER" id="PTHR11893">
    <property type="entry name" value="INNEXIN"/>
    <property type="match status" value="1"/>
</dbReference>
<evidence type="ECO:0000256" key="10">
    <source>
        <dbReference type="ARBA" id="ARBA00023136"/>
    </source>
</evidence>
<evidence type="ECO:0000256" key="8">
    <source>
        <dbReference type="ARBA" id="ARBA00022989"/>
    </source>
</evidence>
<keyword evidence="9 12" id="KW-0406">Ion transport</keyword>
<protein>
    <recommendedName>
        <fullName evidence="12">Innexin</fullName>
    </recommendedName>
</protein>
<comment type="function">
    <text evidence="12">Structural component of the gap junctions.</text>
</comment>
<dbReference type="GO" id="GO:0005243">
    <property type="term" value="F:gap junction channel activity"/>
    <property type="evidence" value="ECO:0007669"/>
    <property type="project" value="TreeGrafter"/>
</dbReference>
<evidence type="ECO:0000256" key="11">
    <source>
        <dbReference type="ARBA" id="ARBA00023303"/>
    </source>
</evidence>
<dbReference type="GO" id="GO:0007602">
    <property type="term" value="P:phototransduction"/>
    <property type="evidence" value="ECO:0007669"/>
    <property type="project" value="TreeGrafter"/>
</dbReference>
<keyword evidence="7" id="KW-0965">Cell junction</keyword>
<keyword evidence="6" id="KW-0303">Gap junction</keyword>
<evidence type="ECO:0000256" key="4">
    <source>
        <dbReference type="ARBA" id="ARBA00022475"/>
    </source>
</evidence>
<evidence type="ECO:0000313" key="13">
    <source>
        <dbReference type="EMBL" id="KAG8184154.1"/>
    </source>
</evidence>
<evidence type="ECO:0000256" key="12">
    <source>
        <dbReference type="RuleBase" id="RU010713"/>
    </source>
</evidence>
<accession>A0AAV6UJ64</accession>
<keyword evidence="4" id="KW-1003">Cell membrane</keyword>
<dbReference type="Proteomes" id="UP000827092">
    <property type="component" value="Unassembled WGS sequence"/>
</dbReference>
<keyword evidence="11 12" id="KW-0407">Ion channel</keyword>
<comment type="caution">
    <text evidence="12">Lacks conserved residue(s) required for the propagation of feature annotation.</text>
</comment>
<keyword evidence="3 12" id="KW-0813">Transport</keyword>
<evidence type="ECO:0000256" key="7">
    <source>
        <dbReference type="ARBA" id="ARBA00022949"/>
    </source>
</evidence>
<reference evidence="13 14" key="1">
    <citation type="journal article" date="2022" name="Nat. Ecol. Evol.">
        <title>A masculinizing supergene underlies an exaggerated male reproductive morph in a spider.</title>
        <authorList>
            <person name="Hendrickx F."/>
            <person name="De Corte Z."/>
            <person name="Sonet G."/>
            <person name="Van Belleghem S.M."/>
            <person name="Kostlbacher S."/>
            <person name="Vangestel C."/>
        </authorList>
    </citation>
    <scope>NUCLEOTIDE SEQUENCE [LARGE SCALE GENOMIC DNA]</scope>
    <source>
        <strain evidence="13">W744_W776</strain>
    </source>
</reference>
<keyword evidence="14" id="KW-1185">Reference proteome</keyword>
<comment type="subcellular location">
    <subcellularLocation>
        <location evidence="1">Cell junction</location>
        <location evidence="1">Gap junction</location>
    </subcellularLocation>
    <subcellularLocation>
        <location evidence="2 12">Cell membrane</location>
        <topology evidence="2 12">Multi-pass membrane protein</topology>
    </subcellularLocation>
</comment>
<comment type="similarity">
    <text evidence="12">Belongs to the pannexin family.</text>
</comment>
<feature type="transmembrane region" description="Helical" evidence="12">
    <location>
        <begin position="30"/>
        <end position="48"/>
    </location>
</feature>
<dbReference type="GO" id="GO:0034220">
    <property type="term" value="P:monoatomic ion transmembrane transport"/>
    <property type="evidence" value="ECO:0007669"/>
    <property type="project" value="UniProtKB-KW"/>
</dbReference>
<evidence type="ECO:0000256" key="2">
    <source>
        <dbReference type="ARBA" id="ARBA00004651"/>
    </source>
</evidence>
<dbReference type="Pfam" id="PF00876">
    <property type="entry name" value="Innexin"/>
    <property type="match status" value="1"/>
</dbReference>
<evidence type="ECO:0000256" key="3">
    <source>
        <dbReference type="ARBA" id="ARBA00022448"/>
    </source>
</evidence>
<evidence type="ECO:0000256" key="9">
    <source>
        <dbReference type="ARBA" id="ARBA00023065"/>
    </source>
</evidence>
<proteinExistence type="inferred from homology"/>
<dbReference type="AlphaFoldDB" id="A0AAV6UJ64"/>
<evidence type="ECO:0000256" key="1">
    <source>
        <dbReference type="ARBA" id="ARBA00004610"/>
    </source>
</evidence>
<dbReference type="GO" id="GO:0005886">
    <property type="term" value="C:plasma membrane"/>
    <property type="evidence" value="ECO:0007669"/>
    <property type="project" value="UniProtKB-SubCell"/>
</dbReference>
<evidence type="ECO:0000313" key="14">
    <source>
        <dbReference type="Proteomes" id="UP000827092"/>
    </source>
</evidence>
<dbReference type="PRINTS" id="PR01262">
    <property type="entry name" value="INNEXIN"/>
</dbReference>
<dbReference type="GO" id="GO:0005921">
    <property type="term" value="C:gap junction"/>
    <property type="evidence" value="ECO:0007669"/>
    <property type="project" value="UniProtKB-SubCell"/>
</dbReference>
<keyword evidence="5 12" id="KW-0812">Transmembrane</keyword>
<keyword evidence="10 12" id="KW-0472">Membrane</keyword>
<organism evidence="13 14">
    <name type="scientific">Oedothorax gibbosus</name>
    <dbReference type="NCBI Taxonomy" id="931172"/>
    <lineage>
        <taxon>Eukaryota</taxon>
        <taxon>Metazoa</taxon>
        <taxon>Ecdysozoa</taxon>
        <taxon>Arthropoda</taxon>
        <taxon>Chelicerata</taxon>
        <taxon>Arachnida</taxon>
        <taxon>Araneae</taxon>
        <taxon>Araneomorphae</taxon>
        <taxon>Entelegynae</taxon>
        <taxon>Araneoidea</taxon>
        <taxon>Linyphiidae</taxon>
        <taxon>Erigoninae</taxon>
        <taxon>Oedothorax</taxon>
    </lineage>
</organism>
<dbReference type="PANTHER" id="PTHR11893:SF41">
    <property type="entry name" value="INNEXIN INX2"/>
    <property type="match status" value="1"/>
</dbReference>
<feature type="transmembrane region" description="Helical" evidence="12">
    <location>
        <begin position="109"/>
        <end position="131"/>
    </location>
</feature>
<feature type="transmembrane region" description="Helical" evidence="12">
    <location>
        <begin position="269"/>
        <end position="296"/>
    </location>
</feature>
<keyword evidence="8 12" id="KW-1133">Transmembrane helix</keyword>
<name>A0AAV6UJ64_9ARAC</name>
<dbReference type="InterPro" id="IPR000990">
    <property type="entry name" value="Innexin"/>
</dbReference>